<evidence type="ECO:0000313" key="1">
    <source>
        <dbReference type="EMBL" id="KAG9339358.1"/>
    </source>
</evidence>
<protein>
    <submittedName>
        <fullName evidence="1">Uncharacterized protein</fullName>
    </submittedName>
</protein>
<gene>
    <name evidence="1" type="ORF">JZ751_023750</name>
</gene>
<comment type="caution">
    <text evidence="1">The sequence shown here is derived from an EMBL/GenBank/DDBJ whole genome shotgun (WGS) entry which is preliminary data.</text>
</comment>
<organism evidence="1 2">
    <name type="scientific">Albula glossodonta</name>
    <name type="common">roundjaw bonefish</name>
    <dbReference type="NCBI Taxonomy" id="121402"/>
    <lineage>
        <taxon>Eukaryota</taxon>
        <taxon>Metazoa</taxon>
        <taxon>Chordata</taxon>
        <taxon>Craniata</taxon>
        <taxon>Vertebrata</taxon>
        <taxon>Euteleostomi</taxon>
        <taxon>Actinopterygii</taxon>
        <taxon>Neopterygii</taxon>
        <taxon>Teleostei</taxon>
        <taxon>Albuliformes</taxon>
        <taxon>Albulidae</taxon>
        <taxon>Albula</taxon>
    </lineage>
</organism>
<dbReference type="EMBL" id="JAFBMS010000054">
    <property type="protein sequence ID" value="KAG9339358.1"/>
    <property type="molecule type" value="Genomic_DNA"/>
</dbReference>
<accession>A0A8T2NP65</accession>
<name>A0A8T2NP65_9TELE</name>
<proteinExistence type="predicted"/>
<reference evidence="1" key="1">
    <citation type="thesis" date="2021" institute="BYU ScholarsArchive" country="Provo, UT, USA">
        <title>Applications of and Algorithms for Genome Assembly and Genomic Analyses with an Emphasis on Marine Teleosts.</title>
        <authorList>
            <person name="Pickett B.D."/>
        </authorList>
    </citation>
    <scope>NUCLEOTIDE SEQUENCE</scope>
    <source>
        <strain evidence="1">HI-2016</strain>
    </source>
</reference>
<sequence>MGREVWRWRLREGGFKTTTGLHILSAQLHELREKQPAPQHISVLLGEMDHVSDYWCDLCKNQERAIGLTSSSVPLRVLALVAASCALSTERTAHCDSHYMAGGRSEAGLTPGEAA</sequence>
<evidence type="ECO:0000313" key="2">
    <source>
        <dbReference type="Proteomes" id="UP000824540"/>
    </source>
</evidence>
<dbReference type="Proteomes" id="UP000824540">
    <property type="component" value="Unassembled WGS sequence"/>
</dbReference>
<dbReference type="AlphaFoldDB" id="A0A8T2NP65"/>
<keyword evidence="2" id="KW-1185">Reference proteome</keyword>